<proteinExistence type="predicted"/>
<feature type="transmembrane region" description="Helical" evidence="5">
    <location>
        <begin position="65"/>
        <end position="87"/>
    </location>
</feature>
<keyword evidence="6" id="KW-0808">Transferase</keyword>
<keyword evidence="7" id="KW-1185">Reference proteome</keyword>
<feature type="transmembrane region" description="Helical" evidence="5">
    <location>
        <begin position="114"/>
        <end position="133"/>
    </location>
</feature>
<dbReference type="Proteomes" id="UP000294257">
    <property type="component" value="Unassembled WGS sequence"/>
</dbReference>
<evidence type="ECO:0000256" key="2">
    <source>
        <dbReference type="ARBA" id="ARBA00022692"/>
    </source>
</evidence>
<comment type="subcellular location">
    <subcellularLocation>
        <location evidence="1">Endomembrane system</location>
        <topology evidence="1">Multi-pass membrane protein</topology>
    </subcellularLocation>
</comment>
<evidence type="ECO:0000256" key="5">
    <source>
        <dbReference type="SAM" id="Phobius"/>
    </source>
</evidence>
<dbReference type="PANTHER" id="PTHR12714:SF24">
    <property type="entry name" value="SLR1182 PROTEIN"/>
    <property type="match status" value="1"/>
</dbReference>
<dbReference type="GO" id="GO:0032259">
    <property type="term" value="P:methylation"/>
    <property type="evidence" value="ECO:0007669"/>
    <property type="project" value="UniProtKB-KW"/>
</dbReference>
<protein>
    <submittedName>
        <fullName evidence="6">Protein-S-isoprenylcysteine O-methyltransferase Ste14</fullName>
    </submittedName>
</protein>
<organism evidence="6 7">
    <name type="scientific">Herbihabitans rhizosphaerae</name>
    <dbReference type="NCBI Taxonomy" id="1872711"/>
    <lineage>
        <taxon>Bacteria</taxon>
        <taxon>Bacillati</taxon>
        <taxon>Actinomycetota</taxon>
        <taxon>Actinomycetes</taxon>
        <taxon>Pseudonocardiales</taxon>
        <taxon>Pseudonocardiaceae</taxon>
        <taxon>Herbihabitans</taxon>
    </lineage>
</organism>
<sequence>MTFAARRATLEFQHTLRFGLAVIEMRTAHAAIGSAAFFAVAPVVVTGLVPWLITDWRMSDPPPWLALRIVGAVLIVAGGAAVVHAFVKFVVDGLGTPAPIAPPTRLVVRGPYRFVRNPMYVAVLAAIIGQASLLGSPALLVYAVIVLVPVVAFVRVYEEPTLRRTFGEEYERYRRAVPGWWPRLRPWTDRD</sequence>
<dbReference type="GO" id="GO:0012505">
    <property type="term" value="C:endomembrane system"/>
    <property type="evidence" value="ECO:0007669"/>
    <property type="project" value="UniProtKB-SubCell"/>
</dbReference>
<keyword evidence="3 5" id="KW-1133">Transmembrane helix</keyword>
<dbReference type="AlphaFoldDB" id="A0A4Q7KQZ1"/>
<keyword evidence="6" id="KW-0489">Methyltransferase</keyword>
<dbReference type="Gene3D" id="1.20.120.1630">
    <property type="match status" value="1"/>
</dbReference>
<name>A0A4Q7KQZ1_9PSEU</name>
<dbReference type="GO" id="GO:0008168">
    <property type="term" value="F:methyltransferase activity"/>
    <property type="evidence" value="ECO:0007669"/>
    <property type="project" value="UniProtKB-KW"/>
</dbReference>
<accession>A0A4Q7KQZ1</accession>
<evidence type="ECO:0000313" key="7">
    <source>
        <dbReference type="Proteomes" id="UP000294257"/>
    </source>
</evidence>
<dbReference type="Pfam" id="PF04191">
    <property type="entry name" value="PEMT"/>
    <property type="match status" value="1"/>
</dbReference>
<dbReference type="InterPro" id="IPR007318">
    <property type="entry name" value="Phopholipid_MeTrfase"/>
</dbReference>
<comment type="caution">
    <text evidence="6">The sequence shown here is derived from an EMBL/GenBank/DDBJ whole genome shotgun (WGS) entry which is preliminary data.</text>
</comment>
<gene>
    <name evidence="6" type="ORF">EV193_10468</name>
</gene>
<evidence type="ECO:0000256" key="4">
    <source>
        <dbReference type="ARBA" id="ARBA00023136"/>
    </source>
</evidence>
<feature type="transmembrane region" description="Helical" evidence="5">
    <location>
        <begin position="139"/>
        <end position="157"/>
    </location>
</feature>
<reference evidence="6 7" key="1">
    <citation type="submission" date="2019-02" db="EMBL/GenBank/DDBJ databases">
        <title>Genomic Encyclopedia of Type Strains, Phase IV (KMG-IV): sequencing the most valuable type-strain genomes for metagenomic binning, comparative biology and taxonomic classification.</title>
        <authorList>
            <person name="Goeker M."/>
        </authorList>
    </citation>
    <scope>NUCLEOTIDE SEQUENCE [LARGE SCALE GENOMIC DNA]</scope>
    <source>
        <strain evidence="6 7">DSM 101727</strain>
    </source>
</reference>
<evidence type="ECO:0000256" key="3">
    <source>
        <dbReference type="ARBA" id="ARBA00022989"/>
    </source>
</evidence>
<evidence type="ECO:0000256" key="1">
    <source>
        <dbReference type="ARBA" id="ARBA00004127"/>
    </source>
</evidence>
<keyword evidence="4 5" id="KW-0472">Membrane</keyword>
<keyword evidence="2 5" id="KW-0812">Transmembrane</keyword>
<dbReference type="EMBL" id="SGWQ01000004">
    <property type="protein sequence ID" value="RZS38857.1"/>
    <property type="molecule type" value="Genomic_DNA"/>
</dbReference>
<feature type="transmembrane region" description="Helical" evidence="5">
    <location>
        <begin position="30"/>
        <end position="53"/>
    </location>
</feature>
<evidence type="ECO:0000313" key="6">
    <source>
        <dbReference type="EMBL" id="RZS38857.1"/>
    </source>
</evidence>
<dbReference type="PANTHER" id="PTHR12714">
    <property type="entry name" value="PROTEIN-S ISOPRENYLCYSTEINE O-METHYLTRANSFERASE"/>
    <property type="match status" value="1"/>
</dbReference>